<evidence type="ECO:0000313" key="9">
    <source>
        <dbReference type="EMBL" id="TWT78447.1"/>
    </source>
</evidence>
<comment type="caution">
    <text evidence="9">The sequence shown here is derived from an EMBL/GenBank/DDBJ whole genome shotgun (WGS) entry which is preliminary data.</text>
</comment>
<dbReference type="AlphaFoldDB" id="A0A5C5YV89"/>
<evidence type="ECO:0000256" key="1">
    <source>
        <dbReference type="ARBA" id="ARBA00010233"/>
    </source>
</evidence>
<dbReference type="RefSeq" id="WP_146584911.1">
    <property type="nucleotide sequence ID" value="NZ_SJPO01000002.1"/>
</dbReference>
<feature type="domain" description="LD-carboxypeptidase C-terminal" evidence="8">
    <location>
        <begin position="184"/>
        <end position="300"/>
    </location>
</feature>
<dbReference type="InterPro" id="IPR003507">
    <property type="entry name" value="S66_fam"/>
</dbReference>
<dbReference type="SUPFAM" id="SSF52317">
    <property type="entry name" value="Class I glutamine amidotransferase-like"/>
    <property type="match status" value="1"/>
</dbReference>
<dbReference type="InterPro" id="IPR027478">
    <property type="entry name" value="LdcA_N"/>
</dbReference>
<evidence type="ECO:0000256" key="2">
    <source>
        <dbReference type="ARBA" id="ARBA00022645"/>
    </source>
</evidence>
<feature type="active site" description="Charge relay system" evidence="6">
    <location>
        <position position="215"/>
    </location>
</feature>
<evidence type="ECO:0000259" key="8">
    <source>
        <dbReference type="Pfam" id="PF17676"/>
    </source>
</evidence>
<dbReference type="GO" id="GO:0006508">
    <property type="term" value="P:proteolysis"/>
    <property type="evidence" value="ECO:0007669"/>
    <property type="project" value="UniProtKB-KW"/>
</dbReference>
<dbReference type="PANTHER" id="PTHR30237:SF2">
    <property type="entry name" value="MUREIN TETRAPEPTIDE CARBOXYPEPTIDASE"/>
    <property type="match status" value="1"/>
</dbReference>
<dbReference type="GO" id="GO:0008236">
    <property type="term" value="F:serine-type peptidase activity"/>
    <property type="evidence" value="ECO:0007669"/>
    <property type="project" value="UniProtKB-KW"/>
</dbReference>
<keyword evidence="10" id="KW-1185">Reference proteome</keyword>
<evidence type="ECO:0000259" key="7">
    <source>
        <dbReference type="Pfam" id="PF02016"/>
    </source>
</evidence>
<evidence type="ECO:0000256" key="5">
    <source>
        <dbReference type="ARBA" id="ARBA00022825"/>
    </source>
</evidence>
<dbReference type="InterPro" id="IPR027461">
    <property type="entry name" value="Carboxypeptidase_A_C_sf"/>
</dbReference>
<keyword evidence="2 9" id="KW-0121">Carboxypeptidase</keyword>
<name>A0A5C5YV89_9BACT</name>
<sequence length="315" mass="32608">MTLSRIVPPPIAPGAGIAMIAPASSPTAEQVAAGVADLEQGGYRVKVYRPLSAPVGYLSGTDEVRAAEVMQAFTDNDVSAVFAARGGYGVARLLDRLDFDVIRANPKPLVGYSDLTALHAALDRHARLVSYHAPNAIDGLCGGGKLDPPSVEAFWQAVAGEGDYLLPTAAAGAELRTVVGGVAEGELVGGNLAVLAGLIGTPYEPELSGRVLLLEDLDEQPYRLDRMLAQLRLTGGLDSLAGVLLGQFTNCGGPADGTSPSADELLEQYFGGLGVPVLAGFPTGHTVPNLTLPHAGRVRLDADSQRLTVLRGGHC</sequence>
<dbReference type="PIRSF" id="PIRSF028757">
    <property type="entry name" value="LD-carboxypeptidase"/>
    <property type="match status" value="1"/>
</dbReference>
<proteinExistence type="inferred from homology"/>
<feature type="domain" description="LD-carboxypeptidase N-terminal" evidence="7">
    <location>
        <begin position="17"/>
        <end position="133"/>
    </location>
</feature>
<dbReference type="Gene3D" id="3.50.30.60">
    <property type="entry name" value="LD-carboxypeptidase A C-terminal domain-like"/>
    <property type="match status" value="1"/>
</dbReference>
<organism evidence="9 10">
    <name type="scientific">Posidoniimonas polymericola</name>
    <dbReference type="NCBI Taxonomy" id="2528002"/>
    <lineage>
        <taxon>Bacteria</taxon>
        <taxon>Pseudomonadati</taxon>
        <taxon>Planctomycetota</taxon>
        <taxon>Planctomycetia</taxon>
        <taxon>Pirellulales</taxon>
        <taxon>Lacipirellulaceae</taxon>
        <taxon>Posidoniimonas</taxon>
    </lineage>
</organism>
<keyword evidence="4 9" id="KW-0378">Hydrolase</keyword>
<protein>
    <submittedName>
        <fullName evidence="9">Putative murein peptide carboxypeptidase</fullName>
        <ecNumber evidence="9">3.4.16.-</ecNumber>
    </submittedName>
</protein>
<dbReference type="Proteomes" id="UP000318478">
    <property type="component" value="Unassembled WGS sequence"/>
</dbReference>
<dbReference type="Pfam" id="PF17676">
    <property type="entry name" value="Peptidase_S66C"/>
    <property type="match status" value="1"/>
</dbReference>
<dbReference type="SUPFAM" id="SSF141986">
    <property type="entry name" value="LD-carboxypeptidase A C-terminal domain-like"/>
    <property type="match status" value="1"/>
</dbReference>
<evidence type="ECO:0000256" key="4">
    <source>
        <dbReference type="ARBA" id="ARBA00022801"/>
    </source>
</evidence>
<keyword evidence="3" id="KW-0645">Protease</keyword>
<dbReference type="OrthoDB" id="9807329at2"/>
<dbReference type="EMBL" id="SJPO01000002">
    <property type="protein sequence ID" value="TWT78447.1"/>
    <property type="molecule type" value="Genomic_DNA"/>
</dbReference>
<keyword evidence="5" id="KW-0720">Serine protease</keyword>
<dbReference type="InterPro" id="IPR040921">
    <property type="entry name" value="Peptidase_S66C"/>
</dbReference>
<dbReference type="InterPro" id="IPR029062">
    <property type="entry name" value="Class_I_gatase-like"/>
</dbReference>
<dbReference type="CDD" id="cd07025">
    <property type="entry name" value="Peptidase_S66"/>
    <property type="match status" value="1"/>
</dbReference>
<dbReference type="GO" id="GO:0004180">
    <property type="term" value="F:carboxypeptidase activity"/>
    <property type="evidence" value="ECO:0007669"/>
    <property type="project" value="UniProtKB-KW"/>
</dbReference>
<dbReference type="InterPro" id="IPR040449">
    <property type="entry name" value="Peptidase_S66_N"/>
</dbReference>
<evidence type="ECO:0000256" key="6">
    <source>
        <dbReference type="PIRSR" id="PIRSR028757-1"/>
    </source>
</evidence>
<gene>
    <name evidence="9" type="primary">ykfA_2</name>
    <name evidence="9" type="ORF">Pla123a_12390</name>
</gene>
<dbReference type="PANTHER" id="PTHR30237">
    <property type="entry name" value="MURAMOYLTETRAPEPTIDE CARBOXYPEPTIDASE"/>
    <property type="match status" value="1"/>
</dbReference>
<dbReference type="Pfam" id="PF02016">
    <property type="entry name" value="Peptidase_S66"/>
    <property type="match status" value="1"/>
</dbReference>
<accession>A0A5C5YV89</accession>
<evidence type="ECO:0000256" key="3">
    <source>
        <dbReference type="ARBA" id="ARBA00022670"/>
    </source>
</evidence>
<dbReference type="EC" id="3.4.16.-" evidence="9"/>
<feature type="active site" description="Charge relay system" evidence="6">
    <location>
        <position position="285"/>
    </location>
</feature>
<reference evidence="9 10" key="1">
    <citation type="submission" date="2019-02" db="EMBL/GenBank/DDBJ databases">
        <title>Deep-cultivation of Planctomycetes and their phenomic and genomic characterization uncovers novel biology.</title>
        <authorList>
            <person name="Wiegand S."/>
            <person name="Jogler M."/>
            <person name="Boedeker C."/>
            <person name="Pinto D."/>
            <person name="Vollmers J."/>
            <person name="Rivas-Marin E."/>
            <person name="Kohn T."/>
            <person name="Peeters S.H."/>
            <person name="Heuer A."/>
            <person name="Rast P."/>
            <person name="Oberbeckmann S."/>
            <person name="Bunk B."/>
            <person name="Jeske O."/>
            <person name="Meyerdierks A."/>
            <person name="Storesund J.E."/>
            <person name="Kallscheuer N."/>
            <person name="Luecker S."/>
            <person name="Lage O.M."/>
            <person name="Pohl T."/>
            <person name="Merkel B.J."/>
            <person name="Hornburger P."/>
            <person name="Mueller R.-W."/>
            <person name="Bruemmer F."/>
            <person name="Labrenz M."/>
            <person name="Spormann A.M."/>
            <person name="Op Den Camp H."/>
            <person name="Overmann J."/>
            <person name="Amann R."/>
            <person name="Jetten M.S.M."/>
            <person name="Mascher T."/>
            <person name="Medema M.H."/>
            <person name="Devos D.P."/>
            <person name="Kaster A.-K."/>
            <person name="Ovreas L."/>
            <person name="Rohde M."/>
            <person name="Galperin M.Y."/>
            <person name="Jogler C."/>
        </authorList>
    </citation>
    <scope>NUCLEOTIDE SEQUENCE [LARGE SCALE GENOMIC DNA]</scope>
    <source>
        <strain evidence="9 10">Pla123a</strain>
    </source>
</reference>
<evidence type="ECO:0000313" key="10">
    <source>
        <dbReference type="Proteomes" id="UP000318478"/>
    </source>
</evidence>
<feature type="active site" description="Nucleophile" evidence="6">
    <location>
        <position position="113"/>
    </location>
</feature>
<comment type="similarity">
    <text evidence="1">Belongs to the peptidase S66 family.</text>
</comment>
<dbReference type="Gene3D" id="3.40.50.10740">
    <property type="entry name" value="Class I glutamine amidotransferase-like"/>
    <property type="match status" value="1"/>
</dbReference>